<evidence type="ECO:0000256" key="1">
    <source>
        <dbReference type="SAM" id="MobiDB-lite"/>
    </source>
</evidence>
<dbReference type="Proteomes" id="UP000095287">
    <property type="component" value="Unplaced"/>
</dbReference>
<dbReference type="WBParaSite" id="L893_g11610.t1">
    <property type="protein sequence ID" value="L893_g11610.t1"/>
    <property type="gene ID" value="L893_g11610"/>
</dbReference>
<sequence>MRPMHAKTTHKEAQLTLIPNDESGTPRGHVNAELLFPLLASPNYAPWSRSQSAETSFLRATERADEMVNG</sequence>
<accession>A0A1I7Y182</accession>
<evidence type="ECO:0000313" key="2">
    <source>
        <dbReference type="Proteomes" id="UP000095287"/>
    </source>
</evidence>
<name>A0A1I7Y182_9BILA</name>
<keyword evidence="2" id="KW-1185">Reference proteome</keyword>
<proteinExistence type="predicted"/>
<reference evidence="3" key="1">
    <citation type="submission" date="2016-11" db="UniProtKB">
        <authorList>
            <consortium name="WormBaseParasite"/>
        </authorList>
    </citation>
    <scope>IDENTIFICATION</scope>
</reference>
<protein>
    <submittedName>
        <fullName evidence="3">Uncharacterized protein</fullName>
    </submittedName>
</protein>
<evidence type="ECO:0000313" key="3">
    <source>
        <dbReference type="WBParaSite" id="L893_g11610.t1"/>
    </source>
</evidence>
<dbReference type="AlphaFoldDB" id="A0A1I7Y182"/>
<feature type="region of interest" description="Disordered" evidence="1">
    <location>
        <begin position="1"/>
        <end position="28"/>
    </location>
</feature>
<organism evidence="2 3">
    <name type="scientific">Steinernema glaseri</name>
    <dbReference type="NCBI Taxonomy" id="37863"/>
    <lineage>
        <taxon>Eukaryota</taxon>
        <taxon>Metazoa</taxon>
        <taxon>Ecdysozoa</taxon>
        <taxon>Nematoda</taxon>
        <taxon>Chromadorea</taxon>
        <taxon>Rhabditida</taxon>
        <taxon>Tylenchina</taxon>
        <taxon>Panagrolaimomorpha</taxon>
        <taxon>Strongyloidoidea</taxon>
        <taxon>Steinernematidae</taxon>
        <taxon>Steinernema</taxon>
    </lineage>
</organism>